<dbReference type="AlphaFoldDB" id="A0A494XSF4"/>
<evidence type="ECO:0000259" key="1">
    <source>
        <dbReference type="Pfam" id="PF14534"/>
    </source>
</evidence>
<dbReference type="Gene3D" id="3.10.450.50">
    <property type="match status" value="1"/>
</dbReference>
<dbReference type="InterPro" id="IPR032710">
    <property type="entry name" value="NTF2-like_dom_sf"/>
</dbReference>
<keyword evidence="3" id="KW-1185">Reference proteome</keyword>
<accession>A0A494XSF4</accession>
<dbReference type="EMBL" id="RBZU01000006">
    <property type="protein sequence ID" value="RKP53572.1"/>
    <property type="molecule type" value="Genomic_DNA"/>
</dbReference>
<evidence type="ECO:0000313" key="2">
    <source>
        <dbReference type="EMBL" id="RKP53572.1"/>
    </source>
</evidence>
<reference evidence="2 3" key="1">
    <citation type="submission" date="2018-10" db="EMBL/GenBank/DDBJ databases">
        <title>Robbsia sp. DHC34, isolated from soil.</title>
        <authorList>
            <person name="Gao Z.-H."/>
            <person name="Qiu L.-H."/>
        </authorList>
    </citation>
    <scope>NUCLEOTIDE SEQUENCE [LARGE SCALE GENOMIC DNA]</scope>
    <source>
        <strain evidence="2 3">DHC34</strain>
    </source>
</reference>
<comment type="caution">
    <text evidence="2">The sequence shown here is derived from an EMBL/GenBank/DDBJ whole genome shotgun (WGS) entry which is preliminary data.</text>
</comment>
<protein>
    <submittedName>
        <fullName evidence="2">Nuclear transport factor 2 family protein</fullName>
    </submittedName>
</protein>
<organism evidence="2 3">
    <name type="scientific">Pararobbsia silviterrae</name>
    <dbReference type="NCBI Taxonomy" id="1792498"/>
    <lineage>
        <taxon>Bacteria</taxon>
        <taxon>Pseudomonadati</taxon>
        <taxon>Pseudomonadota</taxon>
        <taxon>Betaproteobacteria</taxon>
        <taxon>Burkholderiales</taxon>
        <taxon>Burkholderiaceae</taxon>
        <taxon>Pararobbsia</taxon>
    </lineage>
</organism>
<dbReference type="RefSeq" id="WP_121087647.1">
    <property type="nucleotide sequence ID" value="NZ_RBZU01000006.1"/>
</dbReference>
<feature type="domain" description="DUF4440" evidence="1">
    <location>
        <begin position="36"/>
        <end position="141"/>
    </location>
</feature>
<dbReference type="OrthoDB" id="8965451at2"/>
<gene>
    <name evidence="2" type="ORF">D7S86_14930</name>
</gene>
<dbReference type="InterPro" id="IPR027843">
    <property type="entry name" value="DUF4440"/>
</dbReference>
<evidence type="ECO:0000313" key="3">
    <source>
        <dbReference type="Proteomes" id="UP000270342"/>
    </source>
</evidence>
<dbReference type="SUPFAM" id="SSF54427">
    <property type="entry name" value="NTF2-like"/>
    <property type="match status" value="1"/>
</dbReference>
<proteinExistence type="predicted"/>
<sequence length="154" mass="16815">MNDIRNDAVARGRENASEIGSDDRDRAAVWVERAESLERLRESAMLRADVAALDAMLEDDVVYVHSNGVADTKARYLESLASGANVYRALSLEDVRVSAASDDVLVVTGRMIASIRKATGDIALSSRYAAVWVRRGAVWRLALFQGTKTPMESA</sequence>
<dbReference type="Pfam" id="PF14534">
    <property type="entry name" value="DUF4440"/>
    <property type="match status" value="1"/>
</dbReference>
<dbReference type="Proteomes" id="UP000270342">
    <property type="component" value="Unassembled WGS sequence"/>
</dbReference>
<name>A0A494XSF4_9BURK</name>